<dbReference type="RefSeq" id="WP_346124653.1">
    <property type="nucleotide sequence ID" value="NZ_BAAAXC010000015.1"/>
</dbReference>
<accession>A0ABV5Q4K3</accession>
<evidence type="ECO:0000313" key="1">
    <source>
        <dbReference type="EMBL" id="MFB9530417.1"/>
    </source>
</evidence>
<name>A0ABV5Q4K3_9ACTN</name>
<protein>
    <submittedName>
        <fullName evidence="1">Uncharacterized protein</fullName>
    </submittedName>
</protein>
<dbReference type="EMBL" id="JBHMCE010000008">
    <property type="protein sequence ID" value="MFB9530417.1"/>
    <property type="molecule type" value="Genomic_DNA"/>
</dbReference>
<reference evidence="1 2" key="1">
    <citation type="submission" date="2024-09" db="EMBL/GenBank/DDBJ databases">
        <authorList>
            <person name="Sun Q."/>
            <person name="Mori K."/>
        </authorList>
    </citation>
    <scope>NUCLEOTIDE SEQUENCE [LARGE SCALE GENOMIC DNA]</scope>
    <source>
        <strain evidence="1 2">JCM 3323</strain>
    </source>
</reference>
<comment type="caution">
    <text evidence="1">The sequence shown here is derived from an EMBL/GenBank/DDBJ whole genome shotgun (WGS) entry which is preliminary data.</text>
</comment>
<sequence length="337" mass="37593">MTSTAYVRDLISTALQEFDDRPLTANVRRAIRIANLVGDTQTAIRLSYELRDIGGDKTSNIRDVQRLMADPGTWHDPSGPASMALEGYLADRRRSPGTRDDTILAHSLDHMDFLDRVFAEIGDEKISDRQWTEQLGIDSRFNEIRSTVRYRVFMALCGWERQLSYQGVRERIFSAQRARVDQLLAQEAPHLMDMFNVAFRRLAEAAGGQPGVAVAEELSQAITSCRRILKAVADHVYPPTPGATTETGAKLDDPAYRNRLREYTKQAIDSGSVAATVEAMIAGVYDRFATLDRLSSKGVHAELALEEAEWCALNTYLVCGEILRIHERRSVSGSPAC</sequence>
<gene>
    <name evidence="1" type="ORF">ACFFRN_27795</name>
</gene>
<evidence type="ECO:0000313" key="2">
    <source>
        <dbReference type="Proteomes" id="UP001589646"/>
    </source>
</evidence>
<proteinExistence type="predicted"/>
<keyword evidence="2" id="KW-1185">Reference proteome</keyword>
<dbReference type="Proteomes" id="UP001589646">
    <property type="component" value="Unassembled WGS sequence"/>
</dbReference>
<organism evidence="1 2">
    <name type="scientific">Nonomuraea roseola</name>
    <dbReference type="NCBI Taxonomy" id="46179"/>
    <lineage>
        <taxon>Bacteria</taxon>
        <taxon>Bacillati</taxon>
        <taxon>Actinomycetota</taxon>
        <taxon>Actinomycetes</taxon>
        <taxon>Streptosporangiales</taxon>
        <taxon>Streptosporangiaceae</taxon>
        <taxon>Nonomuraea</taxon>
    </lineage>
</organism>